<dbReference type="InterPro" id="IPR013256">
    <property type="entry name" value="Chromatin_SPT2"/>
</dbReference>
<feature type="compositionally biased region" description="Acidic residues" evidence="3">
    <location>
        <begin position="386"/>
        <end position="406"/>
    </location>
</feature>
<protein>
    <recommendedName>
        <fullName evidence="6">SPT2 chromatin protein</fullName>
    </recommendedName>
</protein>
<comment type="similarity">
    <text evidence="1">Belongs to the SPT2 family.</text>
</comment>
<dbReference type="AlphaFoldDB" id="A0A9W8BNS9"/>
<gene>
    <name evidence="4" type="ORF">H4R26_000459</name>
</gene>
<dbReference type="EMBL" id="JANBQF010000013">
    <property type="protein sequence ID" value="KAJ2008022.1"/>
    <property type="molecule type" value="Genomic_DNA"/>
</dbReference>
<dbReference type="GO" id="GO:0042393">
    <property type="term" value="F:histone binding"/>
    <property type="evidence" value="ECO:0007669"/>
    <property type="project" value="TreeGrafter"/>
</dbReference>
<evidence type="ECO:0008006" key="6">
    <source>
        <dbReference type="Google" id="ProtNLM"/>
    </source>
</evidence>
<dbReference type="OrthoDB" id="5588534at2759"/>
<evidence type="ECO:0000256" key="2">
    <source>
        <dbReference type="ARBA" id="ARBA00023054"/>
    </source>
</evidence>
<feature type="compositionally biased region" description="Low complexity" evidence="3">
    <location>
        <begin position="92"/>
        <end position="119"/>
    </location>
</feature>
<dbReference type="GO" id="GO:0003677">
    <property type="term" value="F:DNA binding"/>
    <property type="evidence" value="ECO:0007669"/>
    <property type="project" value="TreeGrafter"/>
</dbReference>
<evidence type="ECO:0000256" key="1">
    <source>
        <dbReference type="ARBA" id="ARBA00006461"/>
    </source>
</evidence>
<sequence>MSTEFERLMRLAERNTVDIQQALLERKRHSGGHSVEDDLDEREAREKRRKLELEKRIKQREDEERARLAGAERRRRERLDAKEADDLRRKQTAQQQRATARTSAGPSTSTSTSANTKGARNGTAARVGLTKTEPVPRRPAAQPLSYDALMRIASGREEAPAKPQALQRREPGAVPPKVKADVGLVRRQHPTNGSGPAKAAASNRVRSPNVGLPLKSREPTPLAPARKEAAIGRSAEHQPRSKAPPAPRLRELPEPRVRQAPEREIDRFGVCAGQARRTTANRTAPKGATLPSTRAEPLPRSRGRRDEQESRPPAPRSSGPRGLRAGHGDRGEAIQTRGGMTADNGRRLRTDSPPRRRLPPPPHPARNARRANGDRQASGRRRQDRYDDDSEYDSLDDFVVDDEEEDGPKIRAGYIRKMLGVRYHHVANDDDDDDDMEVSASQLMMEDRRSAKIGRLEDEEEERRLAEEEEEEEEERARARRRRLARERRG</sequence>
<dbReference type="GO" id="GO:0006334">
    <property type="term" value="P:nucleosome assembly"/>
    <property type="evidence" value="ECO:0007669"/>
    <property type="project" value="TreeGrafter"/>
</dbReference>
<feature type="compositionally biased region" description="Basic and acidic residues" evidence="3">
    <location>
        <begin position="225"/>
        <end position="239"/>
    </location>
</feature>
<evidence type="ECO:0000313" key="4">
    <source>
        <dbReference type="EMBL" id="KAJ2008022.1"/>
    </source>
</evidence>
<dbReference type="GO" id="GO:0006360">
    <property type="term" value="P:transcription by RNA polymerase I"/>
    <property type="evidence" value="ECO:0007669"/>
    <property type="project" value="TreeGrafter"/>
</dbReference>
<evidence type="ECO:0000256" key="3">
    <source>
        <dbReference type="SAM" id="MobiDB-lite"/>
    </source>
</evidence>
<dbReference type="PANTHER" id="PTHR22691">
    <property type="entry name" value="YEAST SPT2-RELATED"/>
    <property type="match status" value="1"/>
</dbReference>
<feature type="region of interest" description="Disordered" evidence="3">
    <location>
        <begin position="24"/>
        <end position="408"/>
    </location>
</feature>
<reference evidence="4" key="1">
    <citation type="submission" date="2022-07" db="EMBL/GenBank/DDBJ databases">
        <title>Phylogenomic reconstructions and comparative analyses of Kickxellomycotina fungi.</title>
        <authorList>
            <person name="Reynolds N.K."/>
            <person name="Stajich J.E."/>
            <person name="Barry K."/>
            <person name="Grigoriev I.V."/>
            <person name="Crous P."/>
            <person name="Smith M.E."/>
        </authorList>
    </citation>
    <scope>NUCLEOTIDE SEQUENCE</scope>
    <source>
        <strain evidence="4">IMI 214461</strain>
    </source>
</reference>
<feature type="compositionally biased region" description="Basic residues" evidence="3">
    <location>
        <begin position="478"/>
        <end position="490"/>
    </location>
</feature>
<feature type="region of interest" description="Disordered" evidence="3">
    <location>
        <begin position="442"/>
        <end position="490"/>
    </location>
</feature>
<dbReference type="GO" id="GO:0005730">
    <property type="term" value="C:nucleolus"/>
    <property type="evidence" value="ECO:0007669"/>
    <property type="project" value="TreeGrafter"/>
</dbReference>
<accession>A0A9W8BNS9</accession>
<dbReference type="Proteomes" id="UP001150907">
    <property type="component" value="Unassembled WGS sequence"/>
</dbReference>
<feature type="compositionally biased region" description="Basic and acidic residues" evidence="3">
    <location>
        <begin position="42"/>
        <end position="89"/>
    </location>
</feature>
<keyword evidence="5" id="KW-1185">Reference proteome</keyword>
<dbReference type="PANTHER" id="PTHR22691:SF8">
    <property type="entry name" value="PROTEIN SPT2 HOMOLOG"/>
    <property type="match status" value="1"/>
</dbReference>
<feature type="compositionally biased region" description="Basic and acidic residues" evidence="3">
    <location>
        <begin position="248"/>
        <end position="267"/>
    </location>
</feature>
<evidence type="ECO:0000313" key="5">
    <source>
        <dbReference type="Proteomes" id="UP001150907"/>
    </source>
</evidence>
<organism evidence="4 5">
    <name type="scientific">Coemansia thaxteri</name>
    <dbReference type="NCBI Taxonomy" id="2663907"/>
    <lineage>
        <taxon>Eukaryota</taxon>
        <taxon>Fungi</taxon>
        <taxon>Fungi incertae sedis</taxon>
        <taxon>Zoopagomycota</taxon>
        <taxon>Kickxellomycotina</taxon>
        <taxon>Kickxellomycetes</taxon>
        <taxon>Kickxellales</taxon>
        <taxon>Kickxellaceae</taxon>
        <taxon>Coemansia</taxon>
    </lineage>
</organism>
<keyword evidence="2" id="KW-0175">Coiled coil</keyword>
<name>A0A9W8BNS9_9FUNG</name>
<dbReference type="Pfam" id="PF08243">
    <property type="entry name" value="SPT2"/>
    <property type="match status" value="1"/>
</dbReference>
<proteinExistence type="inferred from homology"/>
<feature type="compositionally biased region" description="Basic and acidic residues" evidence="3">
    <location>
        <begin position="445"/>
        <end position="466"/>
    </location>
</feature>
<feature type="compositionally biased region" description="Basic and acidic residues" evidence="3">
    <location>
        <begin position="344"/>
        <end position="354"/>
    </location>
</feature>
<comment type="caution">
    <text evidence="4">The sequence shown here is derived from an EMBL/GenBank/DDBJ whole genome shotgun (WGS) entry which is preliminary data.</text>
</comment>
<dbReference type="SMART" id="SM00784">
    <property type="entry name" value="SPT2"/>
    <property type="match status" value="1"/>
</dbReference>